<evidence type="ECO:0000313" key="3">
    <source>
        <dbReference type="Proteomes" id="UP001238179"/>
    </source>
</evidence>
<keyword evidence="1" id="KW-0732">Signal</keyword>
<sequence>MKRLTLLLLLVPGLFLGAETPAPGPTRWATEVDVLPVATGGWYASVAAGRDVWRLRLVAAEVHLPDRFAPAGWEKARTRAQALLVDRFFRAGFAGPWIGGGLERWDEDLKGARGPERVRLESLQATFGMGWVVPLGRGFQVNPWVAVHRRIGGDRAVSSSQGECRPKALQAEVSVKIGYLF</sequence>
<dbReference type="AlphaFoldDB" id="A0AA48GMP6"/>
<feature type="chain" id="PRO_5041380574" description="DUF3575 domain-containing protein" evidence="1">
    <location>
        <begin position="18"/>
        <end position="181"/>
    </location>
</feature>
<dbReference type="EMBL" id="AP027080">
    <property type="protein sequence ID" value="BDU74154.1"/>
    <property type="molecule type" value="Genomic_DNA"/>
</dbReference>
<organism evidence="2 3">
    <name type="scientific">Mesoterricola silvestris</name>
    <dbReference type="NCBI Taxonomy" id="2927979"/>
    <lineage>
        <taxon>Bacteria</taxon>
        <taxon>Pseudomonadati</taxon>
        <taxon>Acidobacteriota</taxon>
        <taxon>Holophagae</taxon>
        <taxon>Holophagales</taxon>
        <taxon>Holophagaceae</taxon>
        <taxon>Mesoterricola</taxon>
    </lineage>
</organism>
<accession>A0AA48GMP6</accession>
<gene>
    <name evidence="2" type="ORF">METEAL_33280</name>
</gene>
<feature type="signal peptide" evidence="1">
    <location>
        <begin position="1"/>
        <end position="17"/>
    </location>
</feature>
<dbReference type="KEGG" id="msil:METEAL_33280"/>
<evidence type="ECO:0008006" key="4">
    <source>
        <dbReference type="Google" id="ProtNLM"/>
    </source>
</evidence>
<proteinExistence type="predicted"/>
<keyword evidence="3" id="KW-1185">Reference proteome</keyword>
<name>A0AA48GMP6_9BACT</name>
<reference evidence="3" key="1">
    <citation type="journal article" date="2023" name="Int. J. Syst. Evol. Microbiol.">
        <title>Mesoterricola silvestris gen. nov., sp. nov., Mesoterricola sediminis sp. nov., Geothrix oryzae sp. nov., Geothrix edaphica sp. nov., Geothrix rubra sp. nov., and Geothrix limicola sp. nov., six novel members of Acidobacteriota isolated from soils.</title>
        <authorList>
            <person name="Itoh H."/>
            <person name="Sugisawa Y."/>
            <person name="Mise K."/>
            <person name="Xu Z."/>
            <person name="Kuniyasu M."/>
            <person name="Ushijima N."/>
            <person name="Kawano K."/>
            <person name="Kobayashi E."/>
            <person name="Shiratori Y."/>
            <person name="Masuda Y."/>
            <person name="Senoo K."/>
        </authorList>
    </citation>
    <scope>NUCLEOTIDE SEQUENCE [LARGE SCALE GENOMIC DNA]</scope>
    <source>
        <strain evidence="3">W79</strain>
    </source>
</reference>
<evidence type="ECO:0000313" key="2">
    <source>
        <dbReference type="EMBL" id="BDU74154.1"/>
    </source>
</evidence>
<dbReference type="RefSeq" id="WP_316412825.1">
    <property type="nucleotide sequence ID" value="NZ_AP027080.1"/>
</dbReference>
<dbReference type="Proteomes" id="UP001238179">
    <property type="component" value="Chromosome"/>
</dbReference>
<protein>
    <recommendedName>
        <fullName evidence="4">DUF3575 domain-containing protein</fullName>
    </recommendedName>
</protein>
<evidence type="ECO:0000256" key="1">
    <source>
        <dbReference type="SAM" id="SignalP"/>
    </source>
</evidence>